<name>A0A0C5VH25_9GAMM</name>
<evidence type="ECO:0000313" key="4">
    <source>
        <dbReference type="Proteomes" id="UP000032266"/>
    </source>
</evidence>
<dbReference type="EMBL" id="CP007142">
    <property type="protein sequence ID" value="AJQ93932.1"/>
    <property type="molecule type" value="Genomic_DNA"/>
</dbReference>
<dbReference type="STRING" id="1445510.YC6258_01888"/>
<accession>A0A0C5VH25</accession>
<keyword evidence="2" id="KW-0378">Hydrolase</keyword>
<keyword evidence="4" id="KW-1185">Reference proteome</keyword>
<dbReference type="HOGENOM" id="CLU_101141_2_1_6"/>
<dbReference type="RefSeq" id="WP_044616575.1">
    <property type="nucleotide sequence ID" value="NZ_CP007142.1"/>
</dbReference>
<dbReference type="PANTHER" id="PTHR31793">
    <property type="entry name" value="4-HYDROXYBENZOYL-COA THIOESTERASE FAMILY MEMBER"/>
    <property type="match status" value="1"/>
</dbReference>
<dbReference type="InterPro" id="IPR029069">
    <property type="entry name" value="HotDog_dom_sf"/>
</dbReference>
<dbReference type="AlphaFoldDB" id="A0A0C5VH25"/>
<dbReference type="Proteomes" id="UP000032266">
    <property type="component" value="Chromosome"/>
</dbReference>
<dbReference type="InterPro" id="IPR050563">
    <property type="entry name" value="4-hydroxybenzoyl-CoA_TE"/>
</dbReference>
<dbReference type="Gene3D" id="3.10.129.10">
    <property type="entry name" value="Hotdog Thioesterase"/>
    <property type="match status" value="1"/>
</dbReference>
<dbReference type="CDD" id="cd00586">
    <property type="entry name" value="4HBT"/>
    <property type="match status" value="1"/>
</dbReference>
<protein>
    <submittedName>
        <fullName evidence="3">Putative thioesterase</fullName>
    </submittedName>
</protein>
<dbReference type="Pfam" id="PF13279">
    <property type="entry name" value="4HBT_2"/>
    <property type="match status" value="1"/>
</dbReference>
<reference evidence="3 4" key="1">
    <citation type="submission" date="2014-01" db="EMBL/GenBank/DDBJ databases">
        <title>Full genme sequencing of cellulolytic bacterium Gynuella sunshinyii YC6258T gen. nov., sp. nov.</title>
        <authorList>
            <person name="Khan H."/>
            <person name="Chung E.J."/>
            <person name="Chung Y.R."/>
        </authorList>
    </citation>
    <scope>NUCLEOTIDE SEQUENCE [LARGE SCALE GENOMIC DNA]</scope>
    <source>
        <strain evidence="3 4">YC6258</strain>
    </source>
</reference>
<gene>
    <name evidence="3" type="ORF">YC6258_01888</name>
</gene>
<dbReference type="SUPFAM" id="SSF54637">
    <property type="entry name" value="Thioesterase/thiol ester dehydrase-isomerase"/>
    <property type="match status" value="1"/>
</dbReference>
<evidence type="ECO:0000313" key="3">
    <source>
        <dbReference type="EMBL" id="AJQ93932.1"/>
    </source>
</evidence>
<dbReference type="PANTHER" id="PTHR31793:SF27">
    <property type="entry name" value="NOVEL THIOESTERASE SUPERFAMILY DOMAIN AND SAPOSIN A-TYPE DOMAIN CONTAINING PROTEIN (0610012H03RIK)"/>
    <property type="match status" value="1"/>
</dbReference>
<organism evidence="3 4">
    <name type="scientific">Gynuella sunshinyii YC6258</name>
    <dbReference type="NCBI Taxonomy" id="1445510"/>
    <lineage>
        <taxon>Bacteria</taxon>
        <taxon>Pseudomonadati</taxon>
        <taxon>Pseudomonadota</taxon>
        <taxon>Gammaproteobacteria</taxon>
        <taxon>Oceanospirillales</taxon>
        <taxon>Saccharospirillaceae</taxon>
        <taxon>Gynuella</taxon>
    </lineage>
</organism>
<proteinExistence type="inferred from homology"/>
<dbReference type="KEGG" id="gsn:YC6258_01888"/>
<evidence type="ECO:0000256" key="2">
    <source>
        <dbReference type="ARBA" id="ARBA00022801"/>
    </source>
</evidence>
<comment type="similarity">
    <text evidence="1">Belongs to the 4-hydroxybenzoyl-CoA thioesterase family.</text>
</comment>
<sequence>MTDSLKHKTPQQLSIEDFPARSRENVRFSDVDCLGHVNNTVFASFLETGRVNIFWDREGHFELANSMFVVAHLSLDFIAEITWPGEVEIGTGIVRLGRSSITMYQGIFQQQRCVATAETVIVAMDPETRSSRPLDEKSRHYFNRFILS</sequence>
<dbReference type="GO" id="GO:0047617">
    <property type="term" value="F:fatty acyl-CoA hydrolase activity"/>
    <property type="evidence" value="ECO:0007669"/>
    <property type="project" value="TreeGrafter"/>
</dbReference>
<evidence type="ECO:0000256" key="1">
    <source>
        <dbReference type="ARBA" id="ARBA00005953"/>
    </source>
</evidence>
<dbReference type="OrthoDB" id="9799036at2"/>